<organism evidence="3 4">
    <name type="scientific">Pontibacter burrus</name>
    <dbReference type="NCBI Taxonomy" id="2704466"/>
    <lineage>
        <taxon>Bacteria</taxon>
        <taxon>Pseudomonadati</taxon>
        <taxon>Bacteroidota</taxon>
        <taxon>Cytophagia</taxon>
        <taxon>Cytophagales</taxon>
        <taxon>Hymenobacteraceae</taxon>
        <taxon>Pontibacter</taxon>
    </lineage>
</organism>
<dbReference type="PANTHER" id="PTHR38593:SF1">
    <property type="entry name" value="BLR2558 PROTEIN"/>
    <property type="match status" value="1"/>
</dbReference>
<dbReference type="RefSeq" id="WP_163914283.1">
    <property type="nucleotide sequence ID" value="NZ_JAAGWD010000003.1"/>
</dbReference>
<dbReference type="InterPro" id="IPR012347">
    <property type="entry name" value="Ferritin-like"/>
</dbReference>
<keyword evidence="4" id="KW-1185">Reference proteome</keyword>
<dbReference type="EMBL" id="JAAGWD010000003">
    <property type="protein sequence ID" value="NEM97683.1"/>
    <property type="molecule type" value="Genomic_DNA"/>
</dbReference>
<keyword evidence="1" id="KW-0732">Signal</keyword>
<feature type="chain" id="PRO_5025537526" evidence="1">
    <location>
        <begin position="23"/>
        <end position="183"/>
    </location>
</feature>
<evidence type="ECO:0000259" key="2">
    <source>
        <dbReference type="Pfam" id="PF13628"/>
    </source>
</evidence>
<evidence type="ECO:0000256" key="1">
    <source>
        <dbReference type="SAM" id="SignalP"/>
    </source>
</evidence>
<dbReference type="InterPro" id="IPR025419">
    <property type="entry name" value="DUF4142"/>
</dbReference>
<accession>A0A6B3LP74</accession>
<comment type="caution">
    <text evidence="3">The sequence shown here is derived from an EMBL/GenBank/DDBJ whole genome shotgun (WGS) entry which is preliminary data.</text>
</comment>
<dbReference type="Gene3D" id="1.20.1260.10">
    <property type="match status" value="1"/>
</dbReference>
<dbReference type="Proteomes" id="UP000474777">
    <property type="component" value="Unassembled WGS sequence"/>
</dbReference>
<evidence type="ECO:0000313" key="3">
    <source>
        <dbReference type="EMBL" id="NEM97683.1"/>
    </source>
</evidence>
<dbReference type="Pfam" id="PF13628">
    <property type="entry name" value="DUF4142"/>
    <property type="match status" value="1"/>
</dbReference>
<evidence type="ECO:0000313" key="4">
    <source>
        <dbReference type="Proteomes" id="UP000474777"/>
    </source>
</evidence>
<proteinExistence type="predicted"/>
<sequence>MKTIVMKSWRLLALLVSVVAVTACEEDDDDVPVARMTTAEFVQQAAASDVFEIEAGKLATANSTTPEVVTFGENLIDDHTETSQTLMTLAHQNSVNVPLPSRQTLPQDKQAILTRLESKAGGDFDLDFVAVQLEAHQQAITLFEKASNELEHQAFRDFAKNTLPTLQAHLEMARKLRTQLSEG</sequence>
<feature type="signal peptide" evidence="1">
    <location>
        <begin position="1"/>
        <end position="22"/>
    </location>
</feature>
<protein>
    <submittedName>
        <fullName evidence="3">DUF4142 domain-containing protein</fullName>
    </submittedName>
</protein>
<feature type="domain" description="DUF4142" evidence="2">
    <location>
        <begin position="37"/>
        <end position="176"/>
    </location>
</feature>
<dbReference type="PANTHER" id="PTHR38593">
    <property type="entry name" value="BLR2558 PROTEIN"/>
    <property type="match status" value="1"/>
</dbReference>
<name>A0A6B3LP74_9BACT</name>
<gene>
    <name evidence="3" type="ORF">GXP69_08250</name>
</gene>
<dbReference type="AlphaFoldDB" id="A0A6B3LP74"/>
<reference evidence="3 4" key="1">
    <citation type="submission" date="2020-02" db="EMBL/GenBank/DDBJ databases">
        <authorList>
            <person name="Kim M.K."/>
        </authorList>
    </citation>
    <scope>NUCLEOTIDE SEQUENCE [LARGE SCALE GENOMIC DNA]</scope>
    <source>
        <strain evidence="3 4">BT327</strain>
    </source>
</reference>
<dbReference type="PROSITE" id="PS51257">
    <property type="entry name" value="PROKAR_LIPOPROTEIN"/>
    <property type="match status" value="1"/>
</dbReference>